<feature type="region of interest" description="Disordered" evidence="2">
    <location>
        <begin position="1"/>
        <end position="23"/>
    </location>
</feature>
<organism evidence="3 5">
    <name type="scientific">Listeria booriae</name>
    <dbReference type="NCBI Taxonomy" id="1552123"/>
    <lineage>
        <taxon>Bacteria</taxon>
        <taxon>Bacillati</taxon>
        <taxon>Bacillota</taxon>
        <taxon>Bacilli</taxon>
        <taxon>Bacillales</taxon>
        <taxon>Listeriaceae</taxon>
        <taxon>Listeria</taxon>
    </lineage>
</organism>
<feature type="coiled-coil region" evidence="1">
    <location>
        <begin position="74"/>
        <end position="119"/>
    </location>
</feature>
<dbReference type="Proteomes" id="UP000574104">
    <property type="component" value="Unassembled WGS sequence"/>
</dbReference>
<keyword evidence="1" id="KW-0175">Coiled coil</keyword>
<evidence type="ECO:0000256" key="2">
    <source>
        <dbReference type="SAM" id="MobiDB-lite"/>
    </source>
</evidence>
<accession>A0A841YKM8</accession>
<dbReference type="RefSeq" id="WP_185405607.1">
    <property type="nucleotide sequence ID" value="NZ_JAARPT010000002.1"/>
</dbReference>
<evidence type="ECO:0000313" key="3">
    <source>
        <dbReference type="EMBL" id="MBC1400879.1"/>
    </source>
</evidence>
<protein>
    <submittedName>
        <fullName evidence="3">Uncharacterized protein</fullName>
    </submittedName>
</protein>
<dbReference type="EMBL" id="JAARPT010000002">
    <property type="protein sequence ID" value="MBC1400879.1"/>
    <property type="molecule type" value="Genomic_DNA"/>
</dbReference>
<evidence type="ECO:0000256" key="1">
    <source>
        <dbReference type="SAM" id="Coils"/>
    </source>
</evidence>
<gene>
    <name evidence="3" type="ORF">HB836_04650</name>
    <name evidence="4" type="ORF">HB904_11030</name>
</gene>
<reference evidence="5 6" key="1">
    <citation type="submission" date="2020-03" db="EMBL/GenBank/DDBJ databases">
        <title>Soil Listeria distribution.</title>
        <authorList>
            <person name="Liao J."/>
            <person name="Wiedmann M."/>
        </authorList>
    </citation>
    <scope>NUCLEOTIDE SEQUENCE [LARGE SCALE GENOMIC DNA]</scope>
    <source>
        <strain evidence="4 6">FSL L7-1299</strain>
        <strain evidence="3 5">FSL L7-1658</strain>
    </source>
</reference>
<evidence type="ECO:0000313" key="4">
    <source>
        <dbReference type="EMBL" id="MBC1616726.1"/>
    </source>
</evidence>
<sequence length="122" mass="14952">MDKDSHLIETSLRTNKRKQEEEEEKVFQLRQKLQGQQWLGEDLEHIHKQEMQLLDTLRQGWQGADARGFHNYLEEQQQKDLSKWKKEIRQQEEAIEESIQESKMRLLNFQTEQQELQARWFK</sequence>
<comment type="caution">
    <text evidence="3">The sequence shown here is derived from an EMBL/GenBank/DDBJ whole genome shotgun (WGS) entry which is preliminary data.</text>
</comment>
<dbReference type="AlphaFoldDB" id="A0A841YKM8"/>
<proteinExistence type="predicted"/>
<dbReference type="EMBL" id="JAARSH010000006">
    <property type="protein sequence ID" value="MBC1616726.1"/>
    <property type="molecule type" value="Genomic_DNA"/>
</dbReference>
<evidence type="ECO:0000313" key="6">
    <source>
        <dbReference type="Proteomes" id="UP000574104"/>
    </source>
</evidence>
<evidence type="ECO:0000313" key="5">
    <source>
        <dbReference type="Proteomes" id="UP000544413"/>
    </source>
</evidence>
<dbReference type="Proteomes" id="UP000544413">
    <property type="component" value="Unassembled WGS sequence"/>
</dbReference>
<name>A0A841YKM8_9LIST</name>